<accession>A0A4Y6PYE7</accession>
<name>A0A4Y6PYE7_PERCE</name>
<evidence type="ECO:0008006" key="4">
    <source>
        <dbReference type="Google" id="ProtNLM"/>
    </source>
</evidence>
<dbReference type="Proteomes" id="UP000315995">
    <property type="component" value="Chromosome"/>
</dbReference>
<organism evidence="2 3">
    <name type="scientific">Persicimonas caeni</name>
    <dbReference type="NCBI Taxonomy" id="2292766"/>
    <lineage>
        <taxon>Bacteria</taxon>
        <taxon>Deltaproteobacteria</taxon>
        <taxon>Bradymonadales</taxon>
        <taxon>Bradymonadaceae</taxon>
        <taxon>Persicimonas</taxon>
    </lineage>
</organism>
<feature type="chain" id="PRO_5030106685" description="PQQ-binding-like beta-propeller repeat protein" evidence="1">
    <location>
        <begin position="25"/>
        <end position="606"/>
    </location>
</feature>
<keyword evidence="1" id="KW-0732">Signal</keyword>
<dbReference type="RefSeq" id="WP_141199640.1">
    <property type="nucleotide sequence ID" value="NZ_CP041186.1"/>
</dbReference>
<evidence type="ECO:0000256" key="1">
    <source>
        <dbReference type="SAM" id="SignalP"/>
    </source>
</evidence>
<evidence type="ECO:0000313" key="3">
    <source>
        <dbReference type="Proteomes" id="UP000315995"/>
    </source>
</evidence>
<sequence length="606" mass="65449">MRHTVRTSLIGLATALLLTGAAGCGDDNSQDGANNGEPDAYSAPDWEINRMFPSQGATSKEFEGCLYSSPMPYERDGATEIVALGAEGTLAGLDPDTGAELWSLELPTPDGEGVLSIAQPAFIDEHRILIAYHSVPGSAEEVDPNTRRLTHRVAVVDLQNRQVDPAFGDIALEATVDGNDDKTVSFDPAYALIRPDVEIGKVDGDTFGKAYITSGNARDIQPWHGWAFEIDVDAWHEQGADASVSSVLVTTPEPAENCGPEGSSGSRERLCGGGLWAPSGPLVLDQPGGYELVLAPGNGQLDLARNDYANTLMRTGPGLDFDPACDPDACADFDSDAPSNACIESCENLWIPRLTGQDDEPPQVWDNRCDGLTLFECWQQLDYIGGSTPAYVEVGEYKTLNYPTKDGHLYMVDQTHYGTQFDRLKLVENCGTADDPCRWTWAGMAVTEPVVAWDGDTPIIMTPTFMPDKTHPAGVVATTIRATDDGPVYERLWEFPSFDTDAATERFRRHPSRMTLSTLGDEGRQIAWIVDIASGPDNKGQLVAIDVLDGTRVFETTLGDRGRRYTVPLVVDDRVYVSSCSGDFGPGHVEGFQITREDSGAADGGL</sequence>
<dbReference type="InterPro" id="IPR011047">
    <property type="entry name" value="Quinoprotein_ADH-like_sf"/>
</dbReference>
<gene>
    <name evidence="2" type="ORF">FIV42_21255</name>
</gene>
<dbReference type="PANTHER" id="PTHR34512:SF30">
    <property type="entry name" value="OUTER MEMBRANE PROTEIN ASSEMBLY FACTOR BAMB"/>
    <property type="match status" value="1"/>
</dbReference>
<dbReference type="PANTHER" id="PTHR34512">
    <property type="entry name" value="CELL SURFACE PROTEIN"/>
    <property type="match status" value="1"/>
</dbReference>
<dbReference type="OrthoDB" id="5479599at2"/>
<dbReference type="InterPro" id="IPR015943">
    <property type="entry name" value="WD40/YVTN_repeat-like_dom_sf"/>
</dbReference>
<accession>A0A5B8Y9V4</accession>
<protein>
    <recommendedName>
        <fullName evidence="4">PQQ-binding-like beta-propeller repeat protein</fullName>
    </recommendedName>
</protein>
<dbReference type="Gene3D" id="2.130.10.10">
    <property type="entry name" value="YVTN repeat-like/Quinoprotein amine dehydrogenase"/>
    <property type="match status" value="1"/>
</dbReference>
<dbReference type="AlphaFoldDB" id="A0A4Y6PYE7"/>
<keyword evidence="3" id="KW-1185">Reference proteome</keyword>
<dbReference type="EMBL" id="CP041186">
    <property type="protein sequence ID" value="QDG53179.1"/>
    <property type="molecule type" value="Genomic_DNA"/>
</dbReference>
<reference evidence="2 3" key="1">
    <citation type="submission" date="2019-06" db="EMBL/GenBank/DDBJ databases">
        <title>Persicimonas caeni gen. nov., sp. nov., a predatory bacterium isolated from solar saltern.</title>
        <authorList>
            <person name="Wang S."/>
        </authorList>
    </citation>
    <scope>NUCLEOTIDE SEQUENCE [LARGE SCALE GENOMIC DNA]</scope>
    <source>
        <strain evidence="2 3">YN101</strain>
    </source>
</reference>
<dbReference type="PROSITE" id="PS51257">
    <property type="entry name" value="PROKAR_LIPOPROTEIN"/>
    <property type="match status" value="1"/>
</dbReference>
<proteinExistence type="predicted"/>
<dbReference type="SUPFAM" id="SSF50998">
    <property type="entry name" value="Quinoprotein alcohol dehydrogenase-like"/>
    <property type="match status" value="1"/>
</dbReference>
<feature type="signal peptide" evidence="1">
    <location>
        <begin position="1"/>
        <end position="24"/>
    </location>
</feature>
<evidence type="ECO:0000313" key="2">
    <source>
        <dbReference type="EMBL" id="QDG53179.1"/>
    </source>
</evidence>